<evidence type="ECO:0000256" key="11">
    <source>
        <dbReference type="HAMAP-Rule" id="MF_02006"/>
    </source>
</evidence>
<evidence type="ECO:0000256" key="10">
    <source>
        <dbReference type="ARBA" id="ARBA00060965"/>
    </source>
</evidence>
<dbReference type="CDD" id="cd00805">
    <property type="entry name" value="TyrRS_core"/>
    <property type="match status" value="1"/>
</dbReference>
<evidence type="ECO:0000256" key="7">
    <source>
        <dbReference type="ARBA" id="ARBA00022917"/>
    </source>
</evidence>
<reference evidence="13 14" key="1">
    <citation type="journal article" date="2009" name="Environ. Microbiol.">
        <title>Genome sequence of Desulfobacterium autotrophicum HRM2, a marine sulfate reducer oxidizing organic carbon completely to carbon dioxide.</title>
        <authorList>
            <person name="Strittmatter A.W."/>
            <person name="Liesegang H."/>
            <person name="Rabus R."/>
            <person name="Decker I."/>
            <person name="Amann J."/>
            <person name="Andres S."/>
            <person name="Henne A."/>
            <person name="Fricke W.F."/>
            <person name="Martinez-Arias R."/>
            <person name="Bartels D."/>
            <person name="Goesmann A."/>
            <person name="Krause L."/>
            <person name="Puehler A."/>
            <person name="Klenk H.P."/>
            <person name="Richter M."/>
            <person name="Schuler M."/>
            <person name="Gloeckner F.O."/>
            <person name="Meyerdierks A."/>
            <person name="Gottschalk G."/>
            <person name="Amann R."/>
        </authorList>
    </citation>
    <scope>NUCLEOTIDE SEQUENCE [LARGE SCALE GENOMIC DNA]</scope>
    <source>
        <strain evidence="14">ATCC 43914 / DSM 3382 / HRM2</strain>
    </source>
</reference>
<sequence length="431" mass="47533">MNKMSVLDILNQRGFVEAVTHEDELKEYLDKEGATCYIGFDPTGPSLHVGHLVTIMALAHMQRNGHRPIALVGGGTGLIGDPSGKTEMRKVITHDQVNENKQSIQKQLSRFLDFEDGKAMLLDNADWLTGLEYISFLRDIGRHFSVNKMIKAESYRVRIESDEGLSFIEFNYMLLQAYDFMQLCQAHDCRLQMGGSDQWGNIVAGIDLVRRTQSKTAFGITFPLITTSSGIKMGKTHKGAVWLDPEKTSSYEYYQFWVNTDDADVAKFMALFTFLPMAEIDQVKGIEGAKMNAAKAILAHEATAIAHGLAAANEAFDAAATVFGAPSIPENLCPSSHIPRDGDGNLRAASSMPSSTVDIERLKRGIAAVDLFVETGLSKSKGDARRLISQGGGYLNNDRIEAFDTLILDSDFKDGEILLRAGKKRYHKIIA</sequence>
<dbReference type="Proteomes" id="UP000000442">
    <property type="component" value="Chromosome"/>
</dbReference>
<dbReference type="Gene3D" id="1.10.240.10">
    <property type="entry name" value="Tyrosyl-Transfer RNA Synthetase"/>
    <property type="match status" value="1"/>
</dbReference>
<dbReference type="InterPro" id="IPR001412">
    <property type="entry name" value="aa-tRNA-synth_I_CS"/>
</dbReference>
<proteinExistence type="inferred from homology"/>
<dbReference type="GO" id="GO:0004831">
    <property type="term" value="F:tyrosine-tRNA ligase activity"/>
    <property type="evidence" value="ECO:0007669"/>
    <property type="project" value="UniProtKB-UniRule"/>
</dbReference>
<dbReference type="FunFam" id="1.10.240.10:FF:000001">
    <property type="entry name" value="Tyrosine--tRNA ligase"/>
    <property type="match status" value="1"/>
</dbReference>
<dbReference type="HOGENOM" id="CLU_024003_0_3_7"/>
<dbReference type="PANTHER" id="PTHR11766">
    <property type="entry name" value="TYROSYL-TRNA SYNTHETASE"/>
    <property type="match status" value="1"/>
</dbReference>
<feature type="short sequence motif" description="'HIGH' region" evidence="11">
    <location>
        <begin position="42"/>
        <end position="51"/>
    </location>
</feature>
<dbReference type="GO" id="GO:0003723">
    <property type="term" value="F:RNA binding"/>
    <property type="evidence" value="ECO:0007669"/>
    <property type="project" value="UniProtKB-KW"/>
</dbReference>
<evidence type="ECO:0000256" key="4">
    <source>
        <dbReference type="ARBA" id="ARBA00022741"/>
    </source>
</evidence>
<dbReference type="Pfam" id="PF22421">
    <property type="entry name" value="SYY_C-terminal"/>
    <property type="match status" value="1"/>
</dbReference>
<dbReference type="eggNOG" id="COG0162">
    <property type="taxonomic scope" value="Bacteria"/>
</dbReference>
<keyword evidence="8 11" id="KW-0030">Aminoacyl-tRNA synthetase</keyword>
<dbReference type="InterPro" id="IPR036986">
    <property type="entry name" value="S4_RNA-bd_sf"/>
</dbReference>
<dbReference type="AlphaFoldDB" id="C0Q973"/>
<dbReference type="Gene3D" id="3.40.50.620">
    <property type="entry name" value="HUPs"/>
    <property type="match status" value="1"/>
</dbReference>
<evidence type="ECO:0000313" key="13">
    <source>
        <dbReference type="EMBL" id="ACN16578.1"/>
    </source>
</evidence>
<evidence type="ECO:0000256" key="6">
    <source>
        <dbReference type="ARBA" id="ARBA00022884"/>
    </source>
</evidence>
<evidence type="ECO:0000256" key="9">
    <source>
        <dbReference type="ARBA" id="ARBA00048248"/>
    </source>
</evidence>
<dbReference type="HAMAP" id="MF_02006">
    <property type="entry name" value="Tyr_tRNA_synth_type1"/>
    <property type="match status" value="1"/>
</dbReference>
<keyword evidence="4 11" id="KW-0547">Nucleotide-binding</keyword>
<dbReference type="EMBL" id="CP001087">
    <property type="protein sequence ID" value="ACN16578.1"/>
    <property type="molecule type" value="Genomic_DNA"/>
</dbReference>
<dbReference type="SUPFAM" id="SSF52374">
    <property type="entry name" value="Nucleotidylyl transferase"/>
    <property type="match status" value="1"/>
</dbReference>
<dbReference type="NCBIfam" id="TIGR00234">
    <property type="entry name" value="tyrS"/>
    <property type="match status" value="1"/>
</dbReference>
<dbReference type="KEGG" id="dat:HRM2_35120"/>
<protein>
    <recommendedName>
        <fullName evidence="11">Tyrosine--tRNA ligase</fullName>
        <ecNumber evidence="11">6.1.1.1</ecNumber>
    </recommendedName>
    <alternativeName>
        <fullName evidence="11">Tyrosyl-tRNA synthetase</fullName>
        <shortName evidence="11">TyrRS</shortName>
    </alternativeName>
</protein>
<dbReference type="Gene3D" id="3.10.290.10">
    <property type="entry name" value="RNA-binding S4 domain"/>
    <property type="match status" value="1"/>
</dbReference>
<dbReference type="FunFam" id="3.40.50.620:FF:000008">
    <property type="entry name" value="Tyrosine--tRNA ligase"/>
    <property type="match status" value="1"/>
</dbReference>
<dbReference type="SMR" id="C0Q973"/>
<comment type="subcellular location">
    <subcellularLocation>
        <location evidence="1 11">Cytoplasm</location>
    </subcellularLocation>
</comment>
<accession>C0Q973</accession>
<feature type="binding site" evidence="11">
    <location>
        <position position="235"/>
    </location>
    <ligand>
        <name>ATP</name>
        <dbReference type="ChEBI" id="CHEBI:30616"/>
    </ligand>
</feature>
<dbReference type="EC" id="6.1.1.1" evidence="11"/>
<evidence type="ECO:0000256" key="2">
    <source>
        <dbReference type="ARBA" id="ARBA00022490"/>
    </source>
</evidence>
<dbReference type="GO" id="GO:0042803">
    <property type="term" value="F:protein homodimerization activity"/>
    <property type="evidence" value="ECO:0007669"/>
    <property type="project" value="UniProtKB-ARBA"/>
</dbReference>
<comment type="subunit">
    <text evidence="11">Homodimer.</text>
</comment>
<dbReference type="GO" id="GO:0005829">
    <property type="term" value="C:cytosol"/>
    <property type="evidence" value="ECO:0007669"/>
    <property type="project" value="TreeGrafter"/>
</dbReference>
<keyword evidence="7 11" id="KW-0648">Protein biosynthesis</keyword>
<dbReference type="GO" id="GO:0006437">
    <property type="term" value="P:tyrosyl-tRNA aminoacylation"/>
    <property type="evidence" value="ECO:0007669"/>
    <property type="project" value="UniProtKB-UniRule"/>
</dbReference>
<evidence type="ECO:0000313" key="14">
    <source>
        <dbReference type="Proteomes" id="UP000000442"/>
    </source>
</evidence>
<comment type="catalytic activity">
    <reaction evidence="9 11">
        <text>tRNA(Tyr) + L-tyrosine + ATP = L-tyrosyl-tRNA(Tyr) + AMP + diphosphate + H(+)</text>
        <dbReference type="Rhea" id="RHEA:10220"/>
        <dbReference type="Rhea" id="RHEA-COMP:9706"/>
        <dbReference type="Rhea" id="RHEA-COMP:9707"/>
        <dbReference type="ChEBI" id="CHEBI:15378"/>
        <dbReference type="ChEBI" id="CHEBI:30616"/>
        <dbReference type="ChEBI" id="CHEBI:33019"/>
        <dbReference type="ChEBI" id="CHEBI:58315"/>
        <dbReference type="ChEBI" id="CHEBI:78442"/>
        <dbReference type="ChEBI" id="CHEBI:78536"/>
        <dbReference type="ChEBI" id="CHEBI:456215"/>
        <dbReference type="EC" id="6.1.1.1"/>
    </reaction>
</comment>
<dbReference type="InterPro" id="IPR002307">
    <property type="entry name" value="Tyr-tRNA-ligase"/>
</dbReference>
<dbReference type="STRING" id="177437.HRM2_35120"/>
<comment type="function">
    <text evidence="11">Catalyzes the attachment of tyrosine to tRNA(Tyr) in a two-step reaction: tyrosine is first activated by ATP to form Tyr-AMP and then transferred to the acceptor end of tRNA(Tyr).</text>
</comment>
<evidence type="ECO:0000259" key="12">
    <source>
        <dbReference type="Pfam" id="PF22421"/>
    </source>
</evidence>
<comment type="similarity">
    <text evidence="10 11">Belongs to the class-I aminoacyl-tRNA synthetase family. TyrS type 1 subfamily.</text>
</comment>
<evidence type="ECO:0000256" key="5">
    <source>
        <dbReference type="ARBA" id="ARBA00022840"/>
    </source>
</evidence>
<gene>
    <name evidence="11 13" type="primary">tyrS</name>
    <name evidence="13" type="ordered locus">HRM2_35120</name>
</gene>
<feature type="short sequence motif" description="'KMSKS' region" evidence="11">
    <location>
        <begin position="232"/>
        <end position="236"/>
    </location>
</feature>
<dbReference type="InterPro" id="IPR054608">
    <property type="entry name" value="SYY-like_C"/>
</dbReference>
<evidence type="ECO:0000256" key="8">
    <source>
        <dbReference type="ARBA" id="ARBA00023146"/>
    </source>
</evidence>
<organism evidence="13 14">
    <name type="scientific">Desulforapulum autotrophicum (strain ATCC 43914 / DSM 3382 / VKM B-1955 / HRM2)</name>
    <name type="common">Desulfobacterium autotrophicum</name>
    <dbReference type="NCBI Taxonomy" id="177437"/>
    <lineage>
        <taxon>Bacteria</taxon>
        <taxon>Pseudomonadati</taxon>
        <taxon>Thermodesulfobacteriota</taxon>
        <taxon>Desulfobacteria</taxon>
        <taxon>Desulfobacterales</taxon>
        <taxon>Desulfobacteraceae</taxon>
        <taxon>Desulforapulum</taxon>
    </lineage>
</organism>
<keyword evidence="2 11" id="KW-0963">Cytoplasm</keyword>
<feature type="binding site" evidence="11">
    <location>
        <position position="176"/>
    </location>
    <ligand>
        <name>L-tyrosine</name>
        <dbReference type="ChEBI" id="CHEBI:58315"/>
    </ligand>
</feature>
<keyword evidence="5 11" id="KW-0067">ATP-binding</keyword>
<dbReference type="Pfam" id="PF00579">
    <property type="entry name" value="tRNA-synt_1b"/>
    <property type="match status" value="1"/>
</dbReference>
<feature type="binding site" evidence="11">
    <location>
        <position position="37"/>
    </location>
    <ligand>
        <name>L-tyrosine</name>
        <dbReference type="ChEBI" id="CHEBI:58315"/>
    </ligand>
</feature>
<dbReference type="PROSITE" id="PS00178">
    <property type="entry name" value="AA_TRNA_LIGASE_I"/>
    <property type="match status" value="1"/>
</dbReference>
<name>C0Q973_DESAH</name>
<dbReference type="InterPro" id="IPR024107">
    <property type="entry name" value="Tyr-tRNA-ligase_bac_1"/>
</dbReference>
<evidence type="ECO:0000256" key="3">
    <source>
        <dbReference type="ARBA" id="ARBA00022598"/>
    </source>
</evidence>
<dbReference type="SUPFAM" id="SSF55174">
    <property type="entry name" value="Alpha-L RNA-binding motif"/>
    <property type="match status" value="1"/>
</dbReference>
<dbReference type="GO" id="GO:0005524">
    <property type="term" value="F:ATP binding"/>
    <property type="evidence" value="ECO:0007669"/>
    <property type="project" value="UniProtKB-UniRule"/>
</dbReference>
<keyword evidence="6" id="KW-0694">RNA-binding</keyword>
<feature type="domain" description="Tyrosine--tRNA ligase SYY-like C-terminal" evidence="12">
    <location>
        <begin position="350"/>
        <end position="427"/>
    </location>
</feature>
<dbReference type="PRINTS" id="PR01040">
    <property type="entry name" value="TRNASYNTHTYR"/>
</dbReference>
<feature type="binding site" evidence="11">
    <location>
        <position position="172"/>
    </location>
    <ligand>
        <name>L-tyrosine</name>
        <dbReference type="ChEBI" id="CHEBI:58315"/>
    </ligand>
</feature>
<evidence type="ECO:0000256" key="1">
    <source>
        <dbReference type="ARBA" id="ARBA00004496"/>
    </source>
</evidence>
<keyword evidence="14" id="KW-1185">Reference proteome</keyword>
<dbReference type="InterPro" id="IPR024088">
    <property type="entry name" value="Tyr-tRNA-ligase_bac-type"/>
</dbReference>
<dbReference type="InterPro" id="IPR014729">
    <property type="entry name" value="Rossmann-like_a/b/a_fold"/>
</dbReference>
<dbReference type="InterPro" id="IPR002305">
    <property type="entry name" value="aa-tRNA-synth_Ic"/>
</dbReference>
<dbReference type="PANTHER" id="PTHR11766:SF0">
    <property type="entry name" value="TYROSINE--TRNA LIGASE, MITOCHONDRIAL"/>
    <property type="match status" value="1"/>
</dbReference>
<keyword evidence="3 11" id="KW-0436">Ligase</keyword>